<keyword evidence="3" id="KW-1185">Reference proteome</keyword>
<feature type="signal peptide" evidence="1">
    <location>
        <begin position="1"/>
        <end position="25"/>
    </location>
</feature>
<dbReference type="RefSeq" id="WP_040736628.1">
    <property type="nucleotide sequence ID" value="NZ_QJKF01000021.1"/>
</dbReference>
<dbReference type="Proteomes" id="UP000247569">
    <property type="component" value="Unassembled WGS sequence"/>
</dbReference>
<keyword evidence="1" id="KW-0732">Signal</keyword>
<reference evidence="2 3" key="1">
    <citation type="submission" date="2018-05" db="EMBL/GenBank/DDBJ databases">
        <title>Genomic Encyclopedia of Type Strains, Phase IV (KMG-IV): sequencing the most valuable type-strain genomes for metagenomic binning, comparative biology and taxonomic classification.</title>
        <authorList>
            <person name="Goeker M."/>
        </authorList>
    </citation>
    <scope>NUCLEOTIDE SEQUENCE [LARGE SCALE GENOMIC DNA]</scope>
    <source>
        <strain evidence="2 3">DSM 44704</strain>
    </source>
</reference>
<dbReference type="EMBL" id="QJKF01000021">
    <property type="protein sequence ID" value="PXX55628.1"/>
    <property type="molecule type" value="Genomic_DNA"/>
</dbReference>
<organism evidence="2 3">
    <name type="scientific">Nocardia tenerifensis</name>
    <dbReference type="NCBI Taxonomy" id="228006"/>
    <lineage>
        <taxon>Bacteria</taxon>
        <taxon>Bacillati</taxon>
        <taxon>Actinomycetota</taxon>
        <taxon>Actinomycetes</taxon>
        <taxon>Mycobacteriales</taxon>
        <taxon>Nocardiaceae</taxon>
        <taxon>Nocardia</taxon>
    </lineage>
</organism>
<name>A0A318JMV0_9NOCA</name>
<accession>A0A318JMV0</accession>
<sequence>MRLRELTVTALLVLGISGLAAPAQAATGYDRCPDGNFCLFSAANGGGRIAYFRLGSTDLRLQNIDGQAYSLWNRTGRFWDGFTEYNYRGGVIFRSGPGQQSNIPADVATQVHSVKAA</sequence>
<evidence type="ECO:0000313" key="2">
    <source>
        <dbReference type="EMBL" id="PXX55628.1"/>
    </source>
</evidence>
<dbReference type="Pfam" id="PF03995">
    <property type="entry name" value="Inhibitor_I36"/>
    <property type="match status" value="1"/>
</dbReference>
<dbReference type="AlphaFoldDB" id="A0A318JMV0"/>
<comment type="caution">
    <text evidence="2">The sequence shown here is derived from an EMBL/GenBank/DDBJ whole genome shotgun (WGS) entry which is preliminary data.</text>
</comment>
<protein>
    <submittedName>
        <fullName evidence="2">Peptidase inhibitor family I36</fullName>
    </submittedName>
</protein>
<proteinExistence type="predicted"/>
<gene>
    <name evidence="2" type="ORF">DFR70_12197</name>
</gene>
<evidence type="ECO:0000256" key="1">
    <source>
        <dbReference type="SAM" id="SignalP"/>
    </source>
</evidence>
<evidence type="ECO:0000313" key="3">
    <source>
        <dbReference type="Proteomes" id="UP000247569"/>
    </source>
</evidence>
<feature type="chain" id="PRO_5016238397" evidence="1">
    <location>
        <begin position="26"/>
        <end position="117"/>
    </location>
</feature>
<dbReference type="OrthoDB" id="3544222at2"/>